<reference evidence="2 3" key="1">
    <citation type="submission" date="2024-04" db="EMBL/GenBank/DDBJ databases">
        <title>Tritrichomonas musculus Genome.</title>
        <authorList>
            <person name="Alves-Ferreira E."/>
            <person name="Grigg M."/>
            <person name="Lorenzi H."/>
            <person name="Galac M."/>
        </authorList>
    </citation>
    <scope>NUCLEOTIDE SEQUENCE [LARGE SCALE GENOMIC DNA]</scope>
    <source>
        <strain evidence="2 3">EAF2021</strain>
    </source>
</reference>
<comment type="caution">
    <text evidence="2">The sequence shown here is derived from an EMBL/GenBank/DDBJ whole genome shotgun (WGS) entry which is preliminary data.</text>
</comment>
<evidence type="ECO:0000313" key="3">
    <source>
        <dbReference type="Proteomes" id="UP001470230"/>
    </source>
</evidence>
<sequence length="90" mass="10370">MANKQLKYDKFPHQHMESRSPPENKNTRTIYNFNDETISRTQPAPKKHNGTTAQNTSNHKKSPQNAVQNNETPEEEISCEESDNEKSLKT</sequence>
<evidence type="ECO:0000313" key="2">
    <source>
        <dbReference type="EMBL" id="KAK8836237.1"/>
    </source>
</evidence>
<organism evidence="2 3">
    <name type="scientific">Tritrichomonas musculus</name>
    <dbReference type="NCBI Taxonomy" id="1915356"/>
    <lineage>
        <taxon>Eukaryota</taxon>
        <taxon>Metamonada</taxon>
        <taxon>Parabasalia</taxon>
        <taxon>Tritrichomonadida</taxon>
        <taxon>Tritrichomonadidae</taxon>
        <taxon>Tritrichomonas</taxon>
    </lineage>
</organism>
<proteinExistence type="predicted"/>
<feature type="compositionally biased region" description="Polar residues" evidence="1">
    <location>
        <begin position="50"/>
        <end position="68"/>
    </location>
</feature>
<dbReference type="Proteomes" id="UP001470230">
    <property type="component" value="Unassembled WGS sequence"/>
</dbReference>
<keyword evidence="3" id="KW-1185">Reference proteome</keyword>
<feature type="compositionally biased region" description="Basic and acidic residues" evidence="1">
    <location>
        <begin position="1"/>
        <end position="26"/>
    </location>
</feature>
<accession>A0ABR2GS70</accession>
<feature type="compositionally biased region" description="Acidic residues" evidence="1">
    <location>
        <begin position="72"/>
        <end position="83"/>
    </location>
</feature>
<gene>
    <name evidence="2" type="ORF">M9Y10_039869</name>
</gene>
<evidence type="ECO:0000256" key="1">
    <source>
        <dbReference type="SAM" id="MobiDB-lite"/>
    </source>
</evidence>
<dbReference type="EMBL" id="JAPFFF010000067">
    <property type="protein sequence ID" value="KAK8836237.1"/>
    <property type="molecule type" value="Genomic_DNA"/>
</dbReference>
<name>A0ABR2GS70_9EUKA</name>
<protein>
    <submittedName>
        <fullName evidence="2">Uncharacterized protein</fullName>
    </submittedName>
</protein>
<feature type="compositionally biased region" description="Polar residues" evidence="1">
    <location>
        <begin position="27"/>
        <end position="42"/>
    </location>
</feature>
<feature type="region of interest" description="Disordered" evidence="1">
    <location>
        <begin position="1"/>
        <end position="90"/>
    </location>
</feature>